<feature type="non-terminal residue" evidence="10">
    <location>
        <position position="346"/>
    </location>
</feature>
<evidence type="ECO:0000259" key="8">
    <source>
        <dbReference type="Pfam" id="PF04551"/>
    </source>
</evidence>
<accession>A0A9D2MDZ0</accession>
<evidence type="ECO:0000313" key="11">
    <source>
        <dbReference type="Proteomes" id="UP000824211"/>
    </source>
</evidence>
<dbReference type="GO" id="GO:0051539">
    <property type="term" value="F:4 iron, 4 sulfur cluster binding"/>
    <property type="evidence" value="ECO:0007669"/>
    <property type="project" value="UniProtKB-KW"/>
</dbReference>
<dbReference type="InterPro" id="IPR058578">
    <property type="entry name" value="IspG_TIM"/>
</dbReference>
<feature type="domain" description="IspG C-terminal" evidence="9">
    <location>
        <begin position="259"/>
        <end position="345"/>
    </location>
</feature>
<comment type="cofactor">
    <cofactor evidence="1">
        <name>[4Fe-4S] cluster</name>
        <dbReference type="ChEBI" id="CHEBI:49883"/>
    </cofactor>
</comment>
<dbReference type="PANTHER" id="PTHR30454">
    <property type="entry name" value="4-HYDROXY-3-METHYLBUT-2-EN-1-YL DIPHOSPHATE SYNTHASE"/>
    <property type="match status" value="1"/>
</dbReference>
<dbReference type="Pfam" id="PF26540">
    <property type="entry name" value="GcpE_C"/>
    <property type="match status" value="1"/>
</dbReference>
<dbReference type="SUPFAM" id="SSF56014">
    <property type="entry name" value="Nitrite and sulphite reductase 4Fe-4S domain-like"/>
    <property type="match status" value="1"/>
</dbReference>
<name>A0A9D2MDZ0_9FIRM</name>
<evidence type="ECO:0000259" key="9">
    <source>
        <dbReference type="Pfam" id="PF26540"/>
    </source>
</evidence>
<evidence type="ECO:0000256" key="7">
    <source>
        <dbReference type="ARBA" id="ARBA00023229"/>
    </source>
</evidence>
<dbReference type="Proteomes" id="UP000824211">
    <property type="component" value="Unassembled WGS sequence"/>
</dbReference>
<evidence type="ECO:0000256" key="3">
    <source>
        <dbReference type="ARBA" id="ARBA00022723"/>
    </source>
</evidence>
<evidence type="ECO:0000256" key="4">
    <source>
        <dbReference type="ARBA" id="ARBA00023002"/>
    </source>
</evidence>
<keyword evidence="5" id="KW-0408">Iron</keyword>
<evidence type="ECO:0000256" key="1">
    <source>
        <dbReference type="ARBA" id="ARBA00001966"/>
    </source>
</evidence>
<dbReference type="SUPFAM" id="SSF51717">
    <property type="entry name" value="Dihydropteroate synthetase-like"/>
    <property type="match status" value="1"/>
</dbReference>
<keyword evidence="4 10" id="KW-0560">Oxidoreductase</keyword>
<organism evidence="10 11">
    <name type="scientific">Candidatus Faecalibacterium faecipullorum</name>
    <dbReference type="NCBI Taxonomy" id="2838578"/>
    <lineage>
        <taxon>Bacteria</taxon>
        <taxon>Bacillati</taxon>
        <taxon>Bacillota</taxon>
        <taxon>Clostridia</taxon>
        <taxon>Eubacteriales</taxon>
        <taxon>Oscillospiraceae</taxon>
        <taxon>Faecalibacterium</taxon>
    </lineage>
</organism>
<dbReference type="Gene3D" id="3.20.20.20">
    <property type="entry name" value="Dihydropteroate synthase-like"/>
    <property type="match status" value="1"/>
</dbReference>
<keyword evidence="3" id="KW-0479">Metal-binding</keyword>
<keyword evidence="6" id="KW-0411">Iron-sulfur</keyword>
<dbReference type="GO" id="GO:0005506">
    <property type="term" value="F:iron ion binding"/>
    <property type="evidence" value="ECO:0007669"/>
    <property type="project" value="InterPro"/>
</dbReference>
<dbReference type="Gene3D" id="3.30.413.10">
    <property type="entry name" value="Sulfite Reductase Hemoprotein, domain 1"/>
    <property type="match status" value="1"/>
</dbReference>
<evidence type="ECO:0000256" key="2">
    <source>
        <dbReference type="ARBA" id="ARBA00022485"/>
    </source>
</evidence>
<dbReference type="GO" id="GO:0046429">
    <property type="term" value="F:4-hydroxy-3-methylbut-2-en-1-yl diphosphate synthase activity (ferredoxin)"/>
    <property type="evidence" value="ECO:0007669"/>
    <property type="project" value="UniProtKB-EC"/>
</dbReference>
<dbReference type="PIRSF" id="PIRSF004640">
    <property type="entry name" value="IspG"/>
    <property type="match status" value="1"/>
</dbReference>
<dbReference type="NCBIfam" id="TIGR00612">
    <property type="entry name" value="ispG_gcpE"/>
    <property type="match status" value="1"/>
</dbReference>
<protein>
    <submittedName>
        <fullName evidence="10">Flavodoxin-dependent (E)-4-hydroxy-3-methylbut-2-enyl-diphosphate synthase</fullName>
        <ecNumber evidence="10">1.17.7.1</ecNumber>
    </submittedName>
</protein>
<dbReference type="AlphaFoldDB" id="A0A9D2MDZ0"/>
<sequence length="346" mass="36745">MRVRKREVKIGGLTIGGQNPIAVQTMLNVPVEDIAGNVAQAVRCEAAGCQILRVTCPTPADAKCVEAVKKAVSIPIVADIHFDYRAALACAAVGVDKIRINPGNIGGDDRVKEVVAACRAGGIPIRIGVNGGSLEKQILAKYGAATPEAMVESALYHVRLLEKFDFDDIVISIKSSNVPRMMEAYRQLSALTDYPLHVGVTEAGTYQMGLLKSGMGIGGLLLEGIGDTIRVSLAADPEKEVEAGYNILRAAGFPVAGPEVITCPTCGRTQYPCTEIANEVERRLQGYKKSIKVAVMGCVVNGPGEAREADIGIAGGKGEALLFVHGQPVRKLTGENILDQFMEEIY</sequence>
<dbReference type="PANTHER" id="PTHR30454:SF0">
    <property type="entry name" value="4-HYDROXY-3-METHYLBUT-2-EN-1-YL DIPHOSPHATE SYNTHASE (FERREDOXIN), CHLOROPLASTIC"/>
    <property type="match status" value="1"/>
</dbReference>
<evidence type="ECO:0000256" key="5">
    <source>
        <dbReference type="ARBA" id="ARBA00023004"/>
    </source>
</evidence>
<feature type="domain" description="IspG TIM-barrel" evidence="8">
    <location>
        <begin position="6"/>
        <end position="244"/>
    </location>
</feature>
<comment type="caution">
    <text evidence="10">The sequence shown here is derived from an EMBL/GenBank/DDBJ whole genome shotgun (WGS) entry which is preliminary data.</text>
</comment>
<dbReference type="InterPro" id="IPR016425">
    <property type="entry name" value="IspG_bac"/>
</dbReference>
<evidence type="ECO:0000313" key="10">
    <source>
        <dbReference type="EMBL" id="HJB58672.1"/>
    </source>
</evidence>
<gene>
    <name evidence="10" type="primary">ispG</name>
    <name evidence="10" type="synonym">gcpE</name>
    <name evidence="10" type="ORF">H9771_03260</name>
</gene>
<dbReference type="NCBIfam" id="NF001540">
    <property type="entry name" value="PRK00366.1"/>
    <property type="match status" value="1"/>
</dbReference>
<dbReference type="GO" id="GO:0019288">
    <property type="term" value="P:isopentenyl diphosphate biosynthetic process, methylerythritol 4-phosphate pathway"/>
    <property type="evidence" value="ECO:0007669"/>
    <property type="project" value="TreeGrafter"/>
</dbReference>
<dbReference type="HAMAP" id="MF_00159">
    <property type="entry name" value="IspG"/>
    <property type="match status" value="1"/>
</dbReference>
<dbReference type="InterPro" id="IPR058579">
    <property type="entry name" value="IspG_C"/>
</dbReference>
<dbReference type="GO" id="GO:0016114">
    <property type="term" value="P:terpenoid biosynthetic process"/>
    <property type="evidence" value="ECO:0007669"/>
    <property type="project" value="InterPro"/>
</dbReference>
<dbReference type="InterPro" id="IPR011005">
    <property type="entry name" value="Dihydropteroate_synth-like_sf"/>
</dbReference>
<reference evidence="10" key="2">
    <citation type="submission" date="2021-04" db="EMBL/GenBank/DDBJ databases">
        <authorList>
            <person name="Gilroy R."/>
        </authorList>
    </citation>
    <scope>NUCLEOTIDE SEQUENCE</scope>
    <source>
        <strain evidence="10">ChiHjej9B8-13557</strain>
    </source>
</reference>
<reference evidence="10" key="1">
    <citation type="journal article" date="2021" name="PeerJ">
        <title>Extensive microbial diversity within the chicken gut microbiome revealed by metagenomics and culture.</title>
        <authorList>
            <person name="Gilroy R."/>
            <person name="Ravi A."/>
            <person name="Getino M."/>
            <person name="Pursley I."/>
            <person name="Horton D.L."/>
            <person name="Alikhan N.F."/>
            <person name="Baker D."/>
            <person name="Gharbi K."/>
            <person name="Hall N."/>
            <person name="Watson M."/>
            <person name="Adriaenssens E.M."/>
            <person name="Foster-Nyarko E."/>
            <person name="Jarju S."/>
            <person name="Secka A."/>
            <person name="Antonio M."/>
            <person name="Oren A."/>
            <person name="Chaudhuri R.R."/>
            <person name="La Ragione R."/>
            <person name="Hildebrand F."/>
            <person name="Pallen M.J."/>
        </authorList>
    </citation>
    <scope>NUCLEOTIDE SEQUENCE</scope>
    <source>
        <strain evidence="10">ChiHjej9B8-13557</strain>
    </source>
</reference>
<dbReference type="EMBL" id="DWXX01000057">
    <property type="protein sequence ID" value="HJB58672.1"/>
    <property type="molecule type" value="Genomic_DNA"/>
</dbReference>
<dbReference type="Pfam" id="PF04551">
    <property type="entry name" value="GcpE"/>
    <property type="match status" value="1"/>
</dbReference>
<keyword evidence="2" id="KW-0004">4Fe-4S</keyword>
<dbReference type="InterPro" id="IPR004588">
    <property type="entry name" value="IspG_bac-typ"/>
</dbReference>
<evidence type="ECO:0000256" key="6">
    <source>
        <dbReference type="ARBA" id="ARBA00023014"/>
    </source>
</evidence>
<dbReference type="FunFam" id="3.20.20.20:FF:000001">
    <property type="entry name" value="4-hydroxy-3-methylbut-2-en-1-yl diphosphate synthase (flavodoxin)"/>
    <property type="match status" value="1"/>
</dbReference>
<keyword evidence="7" id="KW-0414">Isoprene biosynthesis</keyword>
<dbReference type="InterPro" id="IPR045854">
    <property type="entry name" value="NO2/SO3_Rdtase_4Fe4S_sf"/>
</dbReference>
<dbReference type="EC" id="1.17.7.1" evidence="10"/>
<proteinExistence type="inferred from homology"/>